<keyword evidence="3" id="KW-1185">Reference proteome</keyword>
<dbReference type="Proteomes" id="UP001171111">
    <property type="component" value="Unassembled WGS sequence"/>
</dbReference>
<evidence type="ECO:0000256" key="1">
    <source>
        <dbReference type="SAM" id="SignalP"/>
    </source>
</evidence>
<dbReference type="PROSITE" id="PS51257">
    <property type="entry name" value="PROKAR_LIPOPROTEIN"/>
    <property type="match status" value="1"/>
</dbReference>
<gene>
    <name evidence="2" type="ORF">Q2362_07930</name>
</gene>
<comment type="caution">
    <text evidence="2">The sequence shown here is derived from an EMBL/GenBank/DDBJ whole genome shotgun (WGS) entry which is preliminary data.</text>
</comment>
<sequence>MKKITMLCLAAGLAFVGCSAPKAVELDSGANITLNHNLIQKRHFGIQKDEFLRYNNWVYNIVLYKNADDLIPNEKIVKTFYLAHNADRIIIIGDKNLAYEYKNYFFANEVKARIEIQEMDFLNKNKVNILFFHKKEEKENI</sequence>
<evidence type="ECO:0000313" key="3">
    <source>
        <dbReference type="Proteomes" id="UP001171111"/>
    </source>
</evidence>
<dbReference type="RefSeq" id="WP_302244787.1">
    <property type="nucleotide sequence ID" value="NZ_JAULJQ010000010.1"/>
</dbReference>
<reference evidence="2 3" key="1">
    <citation type="submission" date="2023-06" db="EMBL/GenBank/DDBJ databases">
        <title>Campylobacter magnum sp. nov., isolated from cecal contents of domestic pigs (Sus scrofa domesticus).</title>
        <authorList>
            <person name="Papic B."/>
            <person name="Gruntar I."/>
        </authorList>
    </citation>
    <scope>NUCLEOTIDE SEQUENCE [LARGE SCALE GENOMIC DNA]</scope>
    <source>
        <strain evidence="3">34484-21</strain>
    </source>
</reference>
<name>A0ABT8T8D9_9BACT</name>
<proteinExistence type="predicted"/>
<dbReference type="EMBL" id="JAULJQ010000010">
    <property type="protein sequence ID" value="MDO2410011.1"/>
    <property type="molecule type" value="Genomic_DNA"/>
</dbReference>
<evidence type="ECO:0000313" key="2">
    <source>
        <dbReference type="EMBL" id="MDO2410011.1"/>
    </source>
</evidence>
<feature type="chain" id="PRO_5046194562" evidence="1">
    <location>
        <begin position="23"/>
        <end position="141"/>
    </location>
</feature>
<keyword evidence="1" id="KW-0732">Signal</keyword>
<organism evidence="2 3">
    <name type="scientific">Campylobacter magnus</name>
    <dbReference type="NCBI Taxonomy" id="3026462"/>
    <lineage>
        <taxon>Bacteria</taxon>
        <taxon>Pseudomonadati</taxon>
        <taxon>Campylobacterota</taxon>
        <taxon>Epsilonproteobacteria</taxon>
        <taxon>Campylobacterales</taxon>
        <taxon>Campylobacteraceae</taxon>
        <taxon>Campylobacter</taxon>
    </lineage>
</organism>
<dbReference type="Pfam" id="PF13117">
    <property type="entry name" value="Cag12"/>
    <property type="match status" value="1"/>
</dbReference>
<accession>A0ABT8T8D9</accession>
<feature type="signal peptide" evidence="1">
    <location>
        <begin position="1"/>
        <end position="22"/>
    </location>
</feature>
<dbReference type="InterPro" id="IPR025264">
    <property type="entry name" value="Cag12"/>
</dbReference>
<protein>
    <submittedName>
        <fullName evidence="2">Cag pathogenicity island Cag12 family protein</fullName>
    </submittedName>
</protein>